<name>A0A7R9XWK9_MICPS</name>
<dbReference type="OMA" id="KLGCHPR"/>
<dbReference type="EMBL" id="HBDY01003923">
    <property type="protein sequence ID" value="CAD8231778.1"/>
    <property type="molecule type" value="Transcribed_RNA"/>
</dbReference>
<proteinExistence type="predicted"/>
<dbReference type="InterPro" id="IPR036374">
    <property type="entry name" value="OxRdtase_Mopterin-bd_sf"/>
</dbReference>
<evidence type="ECO:0000256" key="1">
    <source>
        <dbReference type="SAM" id="MobiDB-lite"/>
    </source>
</evidence>
<gene>
    <name evidence="3" type="ORF">MPUS1402_LOCUS2941</name>
</gene>
<accession>A0A7R9XWK9</accession>
<dbReference type="PANTHER" id="PTHR43032">
    <property type="entry name" value="PROTEIN-METHIONINE-SULFOXIDE REDUCTASE"/>
    <property type="match status" value="1"/>
</dbReference>
<dbReference type="PANTHER" id="PTHR43032:SF4">
    <property type="entry name" value="OXIDOREDUCTASE MOLYBDOPTERIN-BINDING DOMAIN-CONTAINING PROTEIN"/>
    <property type="match status" value="1"/>
</dbReference>
<feature type="compositionally biased region" description="Low complexity" evidence="1">
    <location>
        <begin position="38"/>
        <end position="51"/>
    </location>
</feature>
<sequence>MGAAAELEMELDAKALREIEKKKRLMELDRDKKRARASHGASASSSSSSVAPGQHLVKKWVVLDLGHRPDKSAHDPWREGEDFGVHFHGLGDGGERSRRVTLRELRAACPNAEWARFDSRDWHCVTGWSARGLSFRGVPLSTITALLSPRADWRCLFQRSADGYAVGVHVDECANAFLAVTDGDGEVLSEEHGGPRLVFPDCYGWKSAKFLSSIEFTADASDAARGFWEKLGCHPRGRWAREERWAPGASNGVWTVLAWITGLYRKLFGERVWELVMVHGGRALGAGAAVAERVAGVFRGSRARARPRAE</sequence>
<dbReference type="Gene3D" id="3.90.420.10">
    <property type="entry name" value="Oxidoreductase, molybdopterin-binding domain"/>
    <property type="match status" value="1"/>
</dbReference>
<dbReference type="InterPro" id="IPR000572">
    <property type="entry name" value="OxRdtase_Mopterin-bd_dom"/>
</dbReference>
<protein>
    <recommendedName>
        <fullName evidence="2">Oxidoreductase molybdopterin-binding domain-containing protein</fullName>
    </recommendedName>
</protein>
<reference evidence="3" key="1">
    <citation type="submission" date="2021-01" db="EMBL/GenBank/DDBJ databases">
        <authorList>
            <person name="Corre E."/>
            <person name="Pelletier E."/>
            <person name="Niang G."/>
            <person name="Scheremetjew M."/>
            <person name="Finn R."/>
            <person name="Kale V."/>
            <person name="Holt S."/>
            <person name="Cochrane G."/>
            <person name="Meng A."/>
            <person name="Brown T."/>
            <person name="Cohen L."/>
        </authorList>
    </citation>
    <scope>NUCLEOTIDE SEQUENCE</scope>
    <source>
        <strain evidence="3">RCC1614</strain>
    </source>
</reference>
<evidence type="ECO:0000313" key="3">
    <source>
        <dbReference type="EMBL" id="CAD8231778.1"/>
    </source>
</evidence>
<feature type="region of interest" description="Disordered" evidence="1">
    <location>
        <begin position="27"/>
        <end position="52"/>
    </location>
</feature>
<organism evidence="3">
    <name type="scientific">Micromonas pusilla</name>
    <name type="common">Picoplanktonic green alga</name>
    <name type="synonym">Chromulina pusilla</name>
    <dbReference type="NCBI Taxonomy" id="38833"/>
    <lineage>
        <taxon>Eukaryota</taxon>
        <taxon>Viridiplantae</taxon>
        <taxon>Chlorophyta</taxon>
        <taxon>Mamiellophyceae</taxon>
        <taxon>Mamiellales</taxon>
        <taxon>Mamiellaceae</taxon>
        <taxon>Micromonas</taxon>
    </lineage>
</organism>
<feature type="domain" description="Oxidoreductase molybdopterin-binding" evidence="2">
    <location>
        <begin position="95"/>
        <end position="223"/>
    </location>
</feature>
<dbReference type="Pfam" id="PF00174">
    <property type="entry name" value="Oxidored_molyb"/>
    <property type="match status" value="1"/>
</dbReference>
<dbReference type="SUPFAM" id="SSF56524">
    <property type="entry name" value="Oxidoreductase molybdopterin-binding domain"/>
    <property type="match status" value="1"/>
</dbReference>
<dbReference type="AlphaFoldDB" id="A0A7R9XWK9"/>
<evidence type="ECO:0000259" key="2">
    <source>
        <dbReference type="Pfam" id="PF00174"/>
    </source>
</evidence>